<accession>A0A2A5CAJ7</accession>
<keyword evidence="4" id="KW-0411">Iron-sulfur</keyword>
<dbReference type="CDD" id="cd03467">
    <property type="entry name" value="Rieske"/>
    <property type="match status" value="1"/>
</dbReference>
<evidence type="ECO:0000256" key="1">
    <source>
        <dbReference type="ARBA" id="ARBA00022714"/>
    </source>
</evidence>
<dbReference type="GO" id="GO:0046872">
    <property type="term" value="F:metal ion binding"/>
    <property type="evidence" value="ECO:0007669"/>
    <property type="project" value="UniProtKB-KW"/>
</dbReference>
<keyword evidence="2" id="KW-0479">Metal-binding</keyword>
<name>A0A2A5CAJ7_9GAMM</name>
<dbReference type="InterPro" id="IPR036922">
    <property type="entry name" value="Rieske_2Fe-2S_sf"/>
</dbReference>
<reference evidence="7" key="1">
    <citation type="submission" date="2017-08" db="EMBL/GenBank/DDBJ databases">
        <title>A dynamic microbial community with high functional redundancy inhabits the cold, oxic subseafloor aquifer.</title>
        <authorList>
            <person name="Tully B.J."/>
            <person name="Wheat C.G."/>
            <person name="Glazer B.T."/>
            <person name="Huber J.A."/>
        </authorList>
    </citation>
    <scope>NUCLEOTIDE SEQUENCE [LARGE SCALE GENOMIC DNA]</scope>
</reference>
<dbReference type="AlphaFoldDB" id="A0A2A5CAJ7"/>
<keyword evidence="1" id="KW-0001">2Fe-2S</keyword>
<dbReference type="EMBL" id="NVWI01000008">
    <property type="protein sequence ID" value="PCJ40605.1"/>
    <property type="molecule type" value="Genomic_DNA"/>
</dbReference>
<dbReference type="GO" id="GO:0051537">
    <property type="term" value="F:2 iron, 2 sulfur cluster binding"/>
    <property type="evidence" value="ECO:0007669"/>
    <property type="project" value="UniProtKB-KW"/>
</dbReference>
<dbReference type="PANTHER" id="PTHR40261:SF1">
    <property type="entry name" value="RIESKE DOMAIN-CONTAINING PROTEIN"/>
    <property type="match status" value="1"/>
</dbReference>
<feature type="domain" description="Rieske" evidence="5">
    <location>
        <begin position="3"/>
        <end position="107"/>
    </location>
</feature>
<dbReference type="InterPro" id="IPR017941">
    <property type="entry name" value="Rieske_2Fe-2S"/>
</dbReference>
<dbReference type="PANTHER" id="PTHR40261">
    <property type="match status" value="1"/>
</dbReference>
<gene>
    <name evidence="6" type="ORF">COA71_10185</name>
</gene>
<organism evidence="6 7">
    <name type="scientific">SAR86 cluster bacterium</name>
    <dbReference type="NCBI Taxonomy" id="2030880"/>
    <lineage>
        <taxon>Bacteria</taxon>
        <taxon>Pseudomonadati</taxon>
        <taxon>Pseudomonadota</taxon>
        <taxon>Gammaproteobacteria</taxon>
        <taxon>SAR86 cluster</taxon>
    </lineage>
</organism>
<sequence>MQIEVCSVDSIPEGESRGFIINEADVEIFGVKKCGEIYFYQNCCPHYGTTPLNWEPNDFLSKDGNLIQCCSHGALFAIENGECLQGPCQGRGLQAIDYEVKEGNIWIKESDL</sequence>
<evidence type="ECO:0000256" key="2">
    <source>
        <dbReference type="ARBA" id="ARBA00022723"/>
    </source>
</evidence>
<dbReference type="Proteomes" id="UP000228987">
    <property type="component" value="Unassembled WGS sequence"/>
</dbReference>
<evidence type="ECO:0000313" key="7">
    <source>
        <dbReference type="Proteomes" id="UP000228987"/>
    </source>
</evidence>
<evidence type="ECO:0000313" key="6">
    <source>
        <dbReference type="EMBL" id="PCJ40605.1"/>
    </source>
</evidence>
<dbReference type="Gene3D" id="2.102.10.10">
    <property type="entry name" value="Rieske [2Fe-2S] iron-sulphur domain"/>
    <property type="match status" value="1"/>
</dbReference>
<evidence type="ECO:0000256" key="3">
    <source>
        <dbReference type="ARBA" id="ARBA00023004"/>
    </source>
</evidence>
<keyword evidence="3" id="KW-0408">Iron</keyword>
<protein>
    <recommendedName>
        <fullName evidence="5">Rieske domain-containing protein</fullName>
    </recommendedName>
</protein>
<comment type="caution">
    <text evidence="6">The sequence shown here is derived from an EMBL/GenBank/DDBJ whole genome shotgun (WGS) entry which is preliminary data.</text>
</comment>
<dbReference type="SUPFAM" id="SSF50022">
    <property type="entry name" value="ISP domain"/>
    <property type="match status" value="1"/>
</dbReference>
<dbReference type="Pfam" id="PF00355">
    <property type="entry name" value="Rieske"/>
    <property type="match status" value="1"/>
</dbReference>
<proteinExistence type="predicted"/>
<evidence type="ECO:0000259" key="5">
    <source>
        <dbReference type="PROSITE" id="PS51296"/>
    </source>
</evidence>
<dbReference type="PROSITE" id="PS51296">
    <property type="entry name" value="RIESKE"/>
    <property type="match status" value="1"/>
</dbReference>
<evidence type="ECO:0000256" key="4">
    <source>
        <dbReference type="ARBA" id="ARBA00023014"/>
    </source>
</evidence>